<dbReference type="EMBL" id="CAXHTB010000003">
    <property type="protein sequence ID" value="CAL0303938.1"/>
    <property type="molecule type" value="Genomic_DNA"/>
</dbReference>
<keyword evidence="3 6" id="KW-0732">Signal</keyword>
<feature type="domain" description="Gnk2-homologous" evidence="7">
    <location>
        <begin position="303"/>
        <end position="406"/>
    </location>
</feature>
<comment type="subcellular location">
    <subcellularLocation>
        <location evidence="1">Secreted</location>
    </subcellularLocation>
</comment>
<dbReference type="PANTHER" id="PTHR32411:SF43">
    <property type="entry name" value="CYSTEINE-RICH REPEAT SECRETORY PROTEIN 38"/>
    <property type="match status" value="1"/>
</dbReference>
<feature type="domain" description="Gnk2-homologous" evidence="7">
    <location>
        <begin position="24"/>
        <end position="126"/>
    </location>
</feature>
<evidence type="ECO:0000256" key="1">
    <source>
        <dbReference type="ARBA" id="ARBA00004613"/>
    </source>
</evidence>
<feature type="domain" description="Gnk2-homologous" evidence="7">
    <location>
        <begin position="132"/>
        <end position="238"/>
    </location>
</feature>
<evidence type="ECO:0000313" key="9">
    <source>
        <dbReference type="Proteomes" id="UP001497480"/>
    </source>
</evidence>
<keyword evidence="4" id="KW-0677">Repeat</keyword>
<protein>
    <recommendedName>
        <fullName evidence="7">Gnk2-homologous domain-containing protein</fullName>
    </recommendedName>
</protein>
<dbReference type="AlphaFoldDB" id="A0AAV1W4J0"/>
<organism evidence="8 9">
    <name type="scientific">Lupinus luteus</name>
    <name type="common">European yellow lupine</name>
    <dbReference type="NCBI Taxonomy" id="3873"/>
    <lineage>
        <taxon>Eukaryota</taxon>
        <taxon>Viridiplantae</taxon>
        <taxon>Streptophyta</taxon>
        <taxon>Embryophyta</taxon>
        <taxon>Tracheophyta</taxon>
        <taxon>Spermatophyta</taxon>
        <taxon>Magnoliopsida</taxon>
        <taxon>eudicotyledons</taxon>
        <taxon>Gunneridae</taxon>
        <taxon>Pentapetalae</taxon>
        <taxon>rosids</taxon>
        <taxon>fabids</taxon>
        <taxon>Fabales</taxon>
        <taxon>Fabaceae</taxon>
        <taxon>Papilionoideae</taxon>
        <taxon>50 kb inversion clade</taxon>
        <taxon>genistoids sensu lato</taxon>
        <taxon>core genistoids</taxon>
        <taxon>Genisteae</taxon>
        <taxon>Lupinus</taxon>
    </lineage>
</organism>
<sequence length="573" mass="62684">MASSKSLQLLLLIFTLFHHTVSGHELMHICSVSANYSTNDPYETSLTALLSYLSNEVPSTGFAMGSQGEGLNQTHGLALCRGDLSSTDCESCVFLASNGIVNECPHNKGAITLHEACTVRYSNNNFLGQTLNNVMLCTTSEKNVNGVIPEFGQKTQEFLSQISIEALLQPKFYKAGKLDIDMYGTVYGYAQCSEDLSLTNCNKCLTKSLAYLRECGDEKDGVSVYSGNCRVRYEIYPFLNDVNFSTTPAHTPYPGPDEMSPYPGPESSAHGLEHGYVRLTHCIINEMQESVMGNSNAGIINVEHLMHMCSCSGSYTTNNDPYETNLKELFSYLINEAPTNGFIMASKGEGENRTQGLALCRGDLSPTDCKNCVVNASNDIITLCPYNKGAIIMHENCTLRYSNQDFFGETLNNVMSCMKSSENVNMGGPNISILFSQRIQDFLSKVTEEAVLNPRMYASGKSEIDDFHTAYGLAQCSRDLSRLACKECLTQSVAFLAHPDCGKGQVGVEVYSEICRVRYELRPFVNDKPIPLPPTSSAAISPQSQPVASSHCLDAAAALVIMGLLSQLLSHHF</sequence>
<dbReference type="PANTHER" id="PTHR32411">
    <property type="entry name" value="CYSTEINE-RICH REPEAT SECRETORY PROTEIN 38-RELATED"/>
    <property type="match status" value="1"/>
</dbReference>
<dbReference type="InterPro" id="IPR050581">
    <property type="entry name" value="CRR_secretory_protein"/>
</dbReference>
<dbReference type="CDD" id="cd23509">
    <property type="entry name" value="Gnk2-like"/>
    <property type="match status" value="4"/>
</dbReference>
<reference evidence="8 9" key="1">
    <citation type="submission" date="2024-03" db="EMBL/GenBank/DDBJ databases">
        <authorList>
            <person name="Martinez-Hernandez J."/>
        </authorList>
    </citation>
    <scope>NUCLEOTIDE SEQUENCE [LARGE SCALE GENOMIC DNA]</scope>
</reference>
<dbReference type="Pfam" id="PF01657">
    <property type="entry name" value="Stress-antifung"/>
    <property type="match status" value="4"/>
</dbReference>
<evidence type="ECO:0000259" key="7">
    <source>
        <dbReference type="PROSITE" id="PS51473"/>
    </source>
</evidence>
<dbReference type="InterPro" id="IPR002902">
    <property type="entry name" value="GNK2"/>
</dbReference>
<evidence type="ECO:0000256" key="5">
    <source>
        <dbReference type="ARBA" id="ARBA00038515"/>
    </source>
</evidence>
<dbReference type="GO" id="GO:0005576">
    <property type="term" value="C:extracellular region"/>
    <property type="evidence" value="ECO:0007669"/>
    <property type="project" value="UniProtKB-SubCell"/>
</dbReference>
<feature type="chain" id="PRO_5043393469" description="Gnk2-homologous domain-containing protein" evidence="6">
    <location>
        <begin position="24"/>
        <end position="573"/>
    </location>
</feature>
<feature type="signal peptide" evidence="6">
    <location>
        <begin position="1"/>
        <end position="23"/>
    </location>
</feature>
<dbReference type="InterPro" id="IPR038408">
    <property type="entry name" value="GNK2_sf"/>
</dbReference>
<feature type="domain" description="Gnk2-homologous" evidence="7">
    <location>
        <begin position="412"/>
        <end position="524"/>
    </location>
</feature>
<keyword evidence="2" id="KW-0964">Secreted</keyword>
<dbReference type="Proteomes" id="UP001497480">
    <property type="component" value="Unassembled WGS sequence"/>
</dbReference>
<dbReference type="Gene3D" id="3.30.430.20">
    <property type="entry name" value="Gnk2 domain, C-X8-C-X2-C motif"/>
    <property type="match status" value="4"/>
</dbReference>
<evidence type="ECO:0000256" key="3">
    <source>
        <dbReference type="ARBA" id="ARBA00022729"/>
    </source>
</evidence>
<gene>
    <name evidence="8" type="ORF">LLUT_LOCUS4998</name>
</gene>
<accession>A0AAV1W4J0</accession>
<dbReference type="PROSITE" id="PS51473">
    <property type="entry name" value="GNK2"/>
    <property type="match status" value="4"/>
</dbReference>
<comment type="similarity">
    <text evidence="5">Belongs to the cysteine-rich repeat secretory protein family.</text>
</comment>
<evidence type="ECO:0000256" key="2">
    <source>
        <dbReference type="ARBA" id="ARBA00022525"/>
    </source>
</evidence>
<evidence type="ECO:0000313" key="8">
    <source>
        <dbReference type="EMBL" id="CAL0303938.1"/>
    </source>
</evidence>
<evidence type="ECO:0000256" key="4">
    <source>
        <dbReference type="ARBA" id="ARBA00022737"/>
    </source>
</evidence>
<proteinExistence type="inferred from homology"/>
<name>A0AAV1W4J0_LUPLU</name>
<evidence type="ECO:0000256" key="6">
    <source>
        <dbReference type="SAM" id="SignalP"/>
    </source>
</evidence>
<comment type="caution">
    <text evidence="8">The sequence shown here is derived from an EMBL/GenBank/DDBJ whole genome shotgun (WGS) entry which is preliminary data.</text>
</comment>
<keyword evidence="9" id="KW-1185">Reference proteome</keyword>